<organism evidence="2 3">
    <name type="scientific">Phocaeicola salanitronis (strain DSM 18170 / JCM 13657 / CCUG 60908 / BL78)</name>
    <name type="common">Bacteroides salanitronis</name>
    <dbReference type="NCBI Taxonomy" id="667015"/>
    <lineage>
        <taxon>Bacteria</taxon>
        <taxon>Pseudomonadati</taxon>
        <taxon>Bacteroidota</taxon>
        <taxon>Bacteroidia</taxon>
        <taxon>Bacteroidales</taxon>
        <taxon>Bacteroidaceae</taxon>
        <taxon>Phocaeicola</taxon>
    </lineage>
</organism>
<gene>
    <name evidence="2" type="ordered locus">Bacsa_0857</name>
</gene>
<dbReference type="eggNOG" id="ENOG502ZRGE">
    <property type="taxonomic scope" value="Bacteria"/>
</dbReference>
<keyword evidence="3" id="KW-1185">Reference proteome</keyword>
<proteinExistence type="predicted"/>
<protein>
    <recommendedName>
        <fullName evidence="4">DUF4890 domain-containing protein</fullName>
    </recommendedName>
</protein>
<dbReference type="Proteomes" id="UP000007486">
    <property type="component" value="Chromosome"/>
</dbReference>
<feature type="region of interest" description="Disordered" evidence="1">
    <location>
        <begin position="152"/>
        <end position="171"/>
    </location>
</feature>
<evidence type="ECO:0000313" key="2">
    <source>
        <dbReference type="EMBL" id="ADY35450.1"/>
    </source>
</evidence>
<name>F0R2Q5_PHOSB</name>
<dbReference type="KEGG" id="bsa:Bacsa_0857"/>
<accession>F0R2Q5</accession>
<evidence type="ECO:0000313" key="3">
    <source>
        <dbReference type="Proteomes" id="UP000007486"/>
    </source>
</evidence>
<dbReference type="RefSeq" id="WP_013616901.1">
    <property type="nucleotide sequence ID" value="NC_015164.1"/>
</dbReference>
<dbReference type="OrthoDB" id="1050379at2"/>
<dbReference type="EMBL" id="CP002530">
    <property type="protein sequence ID" value="ADY35450.1"/>
    <property type="molecule type" value="Genomic_DNA"/>
</dbReference>
<feature type="compositionally biased region" description="Pro residues" evidence="1">
    <location>
        <begin position="161"/>
        <end position="171"/>
    </location>
</feature>
<dbReference type="AlphaFoldDB" id="F0R2Q5"/>
<evidence type="ECO:0000256" key="1">
    <source>
        <dbReference type="SAM" id="MobiDB-lite"/>
    </source>
</evidence>
<feature type="compositionally biased region" description="Basic and acidic residues" evidence="1">
    <location>
        <begin position="76"/>
        <end position="85"/>
    </location>
</feature>
<dbReference type="HOGENOM" id="CLU_105733_0_0_10"/>
<evidence type="ECO:0008006" key="4">
    <source>
        <dbReference type="Google" id="ProtNLM"/>
    </source>
</evidence>
<feature type="region of interest" description="Disordered" evidence="1">
    <location>
        <begin position="76"/>
        <end position="134"/>
    </location>
</feature>
<dbReference type="STRING" id="667015.Bacsa_0857"/>
<sequence>MRRYAFSLFLCGVVVCGEKSAAATDNLSAFSPQAEEQVKEVPNPEQAARKLTDEMDELLQLTEKQYKKIYKLNQKEEKEKVERMTGKAPFGGERPPMPPMGGGMPPQNGSFERGGMRPPMPEDMQEDMQSRMEKRNKKLKKILTDEQYEKWISRIPEPEEPAAPFPMMPEE</sequence>
<reference evidence="2 3" key="1">
    <citation type="journal article" date="2011" name="Stand. Genomic Sci.">
        <title>Complete genome sequence of Bacteroides salanitronis type strain (BL78).</title>
        <authorList>
            <person name="Gronow S."/>
            <person name="Held B."/>
            <person name="Lucas S."/>
            <person name="Lapidus A."/>
            <person name="Del Rio T.G."/>
            <person name="Nolan M."/>
            <person name="Tice H."/>
            <person name="Deshpande S."/>
            <person name="Cheng J.F."/>
            <person name="Pitluck S."/>
            <person name="Liolios K."/>
            <person name="Pagani I."/>
            <person name="Ivanova N."/>
            <person name="Mavromatis K."/>
            <person name="Pati A."/>
            <person name="Tapia R."/>
            <person name="Han C."/>
            <person name="Goodwin L."/>
            <person name="Chen A."/>
            <person name="Palaniappan K."/>
            <person name="Land M."/>
            <person name="Hauser L."/>
            <person name="Chang Y.J."/>
            <person name="Jeffries C.D."/>
            <person name="Brambilla E.M."/>
            <person name="Rohde M."/>
            <person name="Goker M."/>
            <person name="Detter J.C."/>
            <person name="Woyke T."/>
            <person name="Bristow J."/>
            <person name="Markowitz V."/>
            <person name="Hugenholtz P."/>
            <person name="Kyrpides N.C."/>
            <person name="Klenk H.P."/>
            <person name="Eisen J.A."/>
        </authorList>
    </citation>
    <scope>NUCLEOTIDE SEQUENCE [LARGE SCALE GENOMIC DNA]</scope>
    <source>
        <strain evidence="2 3">DSM 18170</strain>
    </source>
</reference>